<evidence type="ECO:0000313" key="3">
    <source>
        <dbReference type="Proteomes" id="UP001237105"/>
    </source>
</evidence>
<sequence length="323" mass="35428">MQPPRDDGEDHLNADIDEFTTHDRKGGWARALLIARRVEPDEGHGASFEQQSKRFGRNVYRRISAREFARRSGAAAKRILAFYRAWERAAADGIVPPAHELAPGVHVDLPDEADVPFFGEHGYYRSYDARLNMKEERRQAIEAEADRVGVKPSSPLFIAEHPGALTAAVVADASARSAARKGIEEFERRQEAVDAEDRAAAGRAAEEPFGPDQAAPDASAGGTGAVDVEQAVRAVSRHRPETDVALQVFTELSEVRLATLRALSLLQRHQVQFTGDRSQAITDLCTASEAAIAFIRDLAAGPYTALNDHALQAFLDESERKLR</sequence>
<protein>
    <submittedName>
        <fullName evidence="2">Uncharacterized protein</fullName>
    </submittedName>
</protein>
<comment type="caution">
    <text evidence="2">The sequence shown here is derived from an EMBL/GenBank/DDBJ whole genome shotgun (WGS) entry which is preliminary data.</text>
</comment>
<evidence type="ECO:0000313" key="2">
    <source>
        <dbReference type="EMBL" id="MDI3420440.1"/>
    </source>
</evidence>
<proteinExistence type="predicted"/>
<reference evidence="2 3" key="1">
    <citation type="submission" date="2023-05" db="EMBL/GenBank/DDBJ databases">
        <title>Draft genome sequence of Streptomyces sp. B-S-A12 isolated from a cave soil in Thailand.</title>
        <authorList>
            <person name="Chamroensaksri N."/>
            <person name="Muangham S."/>
        </authorList>
    </citation>
    <scope>NUCLEOTIDE SEQUENCE [LARGE SCALE GENOMIC DNA]</scope>
    <source>
        <strain evidence="2 3">B-S-A12</strain>
    </source>
</reference>
<accession>A0ABT6SYI9</accession>
<keyword evidence="3" id="KW-1185">Reference proteome</keyword>
<gene>
    <name evidence="2" type="ORF">QIT00_18060</name>
</gene>
<organism evidence="2 3">
    <name type="scientific">Streptomyces luteolus</name>
    <dbReference type="NCBI Taxonomy" id="3043615"/>
    <lineage>
        <taxon>Bacteria</taxon>
        <taxon>Bacillati</taxon>
        <taxon>Actinomycetota</taxon>
        <taxon>Actinomycetes</taxon>
        <taxon>Kitasatosporales</taxon>
        <taxon>Streptomycetaceae</taxon>
        <taxon>Streptomyces</taxon>
    </lineage>
</organism>
<dbReference type="RefSeq" id="WP_282536339.1">
    <property type="nucleotide sequence ID" value="NZ_JASCIS010000016.1"/>
</dbReference>
<feature type="compositionally biased region" description="Basic and acidic residues" evidence="1">
    <location>
        <begin position="187"/>
        <end position="206"/>
    </location>
</feature>
<feature type="region of interest" description="Disordered" evidence="1">
    <location>
        <begin position="187"/>
        <end position="223"/>
    </location>
</feature>
<dbReference type="Proteomes" id="UP001237105">
    <property type="component" value="Unassembled WGS sequence"/>
</dbReference>
<name>A0ABT6SYI9_9ACTN</name>
<dbReference type="EMBL" id="JASCIS010000016">
    <property type="protein sequence ID" value="MDI3420440.1"/>
    <property type="molecule type" value="Genomic_DNA"/>
</dbReference>
<evidence type="ECO:0000256" key="1">
    <source>
        <dbReference type="SAM" id="MobiDB-lite"/>
    </source>
</evidence>